<proteinExistence type="inferred from homology"/>
<dbReference type="EMBL" id="JBBHLI010000009">
    <property type="protein sequence ID" value="MEK9502097.1"/>
    <property type="molecule type" value="Genomic_DNA"/>
</dbReference>
<dbReference type="PANTHER" id="PTHR30558:SF3">
    <property type="entry name" value="BIOPOLYMER TRANSPORT PROTEIN EXBD-RELATED"/>
    <property type="match status" value="1"/>
</dbReference>
<comment type="caution">
    <text evidence="9">The sequence shown here is derived from an EMBL/GenBank/DDBJ whole genome shotgun (WGS) entry which is preliminary data.</text>
</comment>
<evidence type="ECO:0000256" key="5">
    <source>
        <dbReference type="ARBA" id="ARBA00022989"/>
    </source>
</evidence>
<reference evidence="9 10" key="1">
    <citation type="submission" date="2024-02" db="EMBL/GenBank/DDBJ databases">
        <title>A novel Gemmatimonadota bacterium.</title>
        <authorList>
            <person name="Du Z.-J."/>
            <person name="Ye Y.-Q."/>
        </authorList>
    </citation>
    <scope>NUCLEOTIDE SEQUENCE [LARGE SCALE GENOMIC DNA]</scope>
    <source>
        <strain evidence="9 10">DH-20</strain>
    </source>
</reference>
<keyword evidence="10" id="KW-1185">Reference proteome</keyword>
<keyword evidence="3" id="KW-1003">Cell membrane</keyword>
<dbReference type="Pfam" id="PF02472">
    <property type="entry name" value="ExbD"/>
    <property type="match status" value="1"/>
</dbReference>
<keyword evidence="7" id="KW-0653">Protein transport</keyword>
<dbReference type="PANTHER" id="PTHR30558">
    <property type="entry name" value="EXBD MEMBRANE COMPONENT OF PMF-DRIVEN MACROMOLECULE IMPORT SYSTEM"/>
    <property type="match status" value="1"/>
</dbReference>
<name>A0ABU9EBJ7_9BACT</name>
<evidence type="ECO:0000256" key="1">
    <source>
        <dbReference type="ARBA" id="ARBA00004162"/>
    </source>
</evidence>
<organism evidence="9 10">
    <name type="scientific">Gaopeijia maritima</name>
    <dbReference type="NCBI Taxonomy" id="3119007"/>
    <lineage>
        <taxon>Bacteria</taxon>
        <taxon>Pseudomonadati</taxon>
        <taxon>Gemmatimonadota</taxon>
        <taxon>Longimicrobiia</taxon>
        <taxon>Gaopeijiales</taxon>
        <taxon>Gaopeijiaceae</taxon>
        <taxon>Gaopeijia</taxon>
    </lineage>
</organism>
<keyword evidence="7" id="KW-0813">Transport</keyword>
<dbReference type="InterPro" id="IPR003400">
    <property type="entry name" value="ExbD"/>
</dbReference>
<comment type="similarity">
    <text evidence="2 7">Belongs to the ExbD/TolR family.</text>
</comment>
<evidence type="ECO:0000313" key="9">
    <source>
        <dbReference type="EMBL" id="MEK9502097.1"/>
    </source>
</evidence>
<evidence type="ECO:0000256" key="4">
    <source>
        <dbReference type="ARBA" id="ARBA00022692"/>
    </source>
</evidence>
<sequence length="149" mass="16821">MAIKSGGFSRKSSASDKVPDSSLADIAFLLLIFFMVTTVFRTDKERDITWPEAEATEKIDAKTKDILNIWVESNGAIFMNDQPYSMDQVSEVVGPLYRASDQRLVISIRGDRDVPYLTMDQIQKELVSAGVVRVVFATELEQRVTRARR</sequence>
<keyword evidence="5 8" id="KW-1133">Transmembrane helix</keyword>
<comment type="subcellular location">
    <subcellularLocation>
        <location evidence="1">Cell membrane</location>
        <topology evidence="1">Single-pass membrane protein</topology>
    </subcellularLocation>
    <subcellularLocation>
        <location evidence="7">Cell membrane</location>
        <topology evidence="7">Single-pass type II membrane protein</topology>
    </subcellularLocation>
</comment>
<feature type="transmembrane region" description="Helical" evidence="8">
    <location>
        <begin position="22"/>
        <end position="40"/>
    </location>
</feature>
<dbReference type="Gene3D" id="3.30.420.270">
    <property type="match status" value="1"/>
</dbReference>
<accession>A0ABU9EBJ7</accession>
<evidence type="ECO:0000256" key="2">
    <source>
        <dbReference type="ARBA" id="ARBA00005811"/>
    </source>
</evidence>
<evidence type="ECO:0000313" key="10">
    <source>
        <dbReference type="Proteomes" id="UP001484239"/>
    </source>
</evidence>
<evidence type="ECO:0000256" key="6">
    <source>
        <dbReference type="ARBA" id="ARBA00023136"/>
    </source>
</evidence>
<evidence type="ECO:0000256" key="3">
    <source>
        <dbReference type="ARBA" id="ARBA00022475"/>
    </source>
</evidence>
<gene>
    <name evidence="9" type="ORF">WI372_13980</name>
</gene>
<evidence type="ECO:0000256" key="7">
    <source>
        <dbReference type="RuleBase" id="RU003879"/>
    </source>
</evidence>
<protein>
    <submittedName>
        <fullName evidence="9">Biopolymer transporter ExbD</fullName>
    </submittedName>
</protein>
<keyword evidence="6 8" id="KW-0472">Membrane</keyword>
<dbReference type="RefSeq" id="WP_405276731.1">
    <property type="nucleotide sequence ID" value="NZ_CP144380.1"/>
</dbReference>
<dbReference type="Proteomes" id="UP001484239">
    <property type="component" value="Unassembled WGS sequence"/>
</dbReference>
<evidence type="ECO:0000256" key="8">
    <source>
        <dbReference type="SAM" id="Phobius"/>
    </source>
</evidence>
<keyword evidence="4 7" id="KW-0812">Transmembrane</keyword>